<dbReference type="InterPro" id="IPR011993">
    <property type="entry name" value="PH-like_dom_sf"/>
</dbReference>
<organism evidence="2 3">
    <name type="scientific">Bonamia ostreae</name>
    <dbReference type="NCBI Taxonomy" id="126728"/>
    <lineage>
        <taxon>Eukaryota</taxon>
        <taxon>Sar</taxon>
        <taxon>Rhizaria</taxon>
        <taxon>Endomyxa</taxon>
        <taxon>Ascetosporea</taxon>
        <taxon>Haplosporida</taxon>
        <taxon>Bonamia</taxon>
    </lineage>
</organism>
<evidence type="ECO:0000259" key="1">
    <source>
        <dbReference type="Pfam" id="PF14593"/>
    </source>
</evidence>
<proteinExistence type="predicted"/>
<dbReference type="EMBL" id="JBDODL010000835">
    <property type="protein sequence ID" value="MES1920738.1"/>
    <property type="molecule type" value="Genomic_DNA"/>
</dbReference>
<dbReference type="Gene3D" id="2.30.29.30">
    <property type="entry name" value="Pleckstrin-homology domain (PH domain)/Phosphotyrosine-binding domain (PTB)"/>
    <property type="match status" value="1"/>
</dbReference>
<keyword evidence="3" id="KW-1185">Reference proteome</keyword>
<dbReference type="InterPro" id="IPR033931">
    <property type="entry name" value="PDK1-typ_PH"/>
</dbReference>
<comment type="caution">
    <text evidence="2">The sequence shown here is derived from an EMBL/GenBank/DDBJ whole genome shotgun (WGS) entry which is preliminary data.</text>
</comment>
<evidence type="ECO:0000313" key="2">
    <source>
        <dbReference type="EMBL" id="MES1920738.1"/>
    </source>
</evidence>
<gene>
    <name evidence="2" type="ORF">MHBO_002379</name>
</gene>
<reference evidence="2 3" key="1">
    <citation type="journal article" date="2024" name="BMC Biol.">
        <title>Comparative genomics of Ascetosporea gives new insight into the evolutionary basis for animal parasitism in Rhizaria.</title>
        <authorList>
            <person name="Hiltunen Thoren M."/>
            <person name="Onut-Brannstrom I."/>
            <person name="Alfjorden A."/>
            <person name="Peckova H."/>
            <person name="Swords F."/>
            <person name="Hooper C."/>
            <person name="Holzer A.S."/>
            <person name="Bass D."/>
            <person name="Burki F."/>
        </authorList>
    </citation>
    <scope>NUCLEOTIDE SEQUENCE [LARGE SCALE GENOMIC DNA]</scope>
    <source>
        <strain evidence="2">20-A016</strain>
    </source>
</reference>
<name>A0ABV2AMX6_9EUKA</name>
<protein>
    <recommendedName>
        <fullName evidence="1">PDK1-type PH domain-containing protein</fullName>
    </recommendedName>
</protein>
<dbReference type="Proteomes" id="UP001439008">
    <property type="component" value="Unassembled WGS sequence"/>
</dbReference>
<sequence>MKGAIDIMCAFNIEESNNNFFVIRVPGRDYKFKSVDESSRDWVKILNKTIIDTFHKNKFK</sequence>
<accession>A0ABV2AMX6</accession>
<evidence type="ECO:0000313" key="3">
    <source>
        <dbReference type="Proteomes" id="UP001439008"/>
    </source>
</evidence>
<feature type="domain" description="PDK1-type PH" evidence="1">
    <location>
        <begin position="1"/>
        <end position="49"/>
    </location>
</feature>
<dbReference type="SUPFAM" id="SSF50729">
    <property type="entry name" value="PH domain-like"/>
    <property type="match status" value="1"/>
</dbReference>
<dbReference type="Pfam" id="PF14593">
    <property type="entry name" value="PH_3"/>
    <property type="match status" value="1"/>
</dbReference>